<reference evidence="2" key="1">
    <citation type="journal article" date="2020" name="Stud. Mycol.">
        <title>101 Dothideomycetes genomes: a test case for predicting lifestyles and emergence of pathogens.</title>
        <authorList>
            <person name="Haridas S."/>
            <person name="Albert R."/>
            <person name="Binder M."/>
            <person name="Bloem J."/>
            <person name="Labutti K."/>
            <person name="Salamov A."/>
            <person name="Andreopoulos B."/>
            <person name="Baker S."/>
            <person name="Barry K."/>
            <person name="Bills G."/>
            <person name="Bluhm B."/>
            <person name="Cannon C."/>
            <person name="Castanera R."/>
            <person name="Culley D."/>
            <person name="Daum C."/>
            <person name="Ezra D."/>
            <person name="Gonzalez J."/>
            <person name="Henrissat B."/>
            <person name="Kuo A."/>
            <person name="Liang C."/>
            <person name="Lipzen A."/>
            <person name="Lutzoni F."/>
            <person name="Magnuson J."/>
            <person name="Mondo S."/>
            <person name="Nolan M."/>
            <person name="Ohm R."/>
            <person name="Pangilinan J."/>
            <person name="Park H.-J."/>
            <person name="Ramirez L."/>
            <person name="Alfaro M."/>
            <person name="Sun H."/>
            <person name="Tritt A."/>
            <person name="Yoshinaga Y."/>
            <person name="Zwiers L.-H."/>
            <person name="Turgeon B."/>
            <person name="Goodwin S."/>
            <person name="Spatafora J."/>
            <person name="Crous P."/>
            <person name="Grigoriev I."/>
        </authorList>
    </citation>
    <scope>NUCLEOTIDE SEQUENCE</scope>
    <source>
        <strain evidence="2">ATCC 36951</strain>
    </source>
</reference>
<feature type="compositionally biased region" description="Polar residues" evidence="1">
    <location>
        <begin position="28"/>
        <end position="37"/>
    </location>
</feature>
<dbReference type="EMBL" id="ML993605">
    <property type="protein sequence ID" value="KAF2164192.1"/>
    <property type="molecule type" value="Genomic_DNA"/>
</dbReference>
<accession>A0A6A6CE44</accession>
<dbReference type="OrthoDB" id="2420608at2759"/>
<keyword evidence="3" id="KW-1185">Reference proteome</keyword>
<dbReference type="Proteomes" id="UP000799537">
    <property type="component" value="Unassembled WGS sequence"/>
</dbReference>
<evidence type="ECO:0000313" key="3">
    <source>
        <dbReference type="Proteomes" id="UP000799537"/>
    </source>
</evidence>
<dbReference type="RefSeq" id="XP_033665081.1">
    <property type="nucleotide sequence ID" value="XM_033813437.1"/>
</dbReference>
<evidence type="ECO:0000313" key="2">
    <source>
        <dbReference type="EMBL" id="KAF2164192.1"/>
    </source>
</evidence>
<dbReference type="GeneID" id="54566709"/>
<sequence>MCYDVDDGWKGPALYESQGDLNRMPGTENITSRTTGKPSKENVCLHERSREKSASPLWRSRLTTPSFAGLSLQELSSADEYLAGSRSSFIEQEWFRTSYRLPVRPCELDPPSQGCVKEHHTSTTASTSFDTFSVGFFADATPLAAEMMTNLPYSSTSQVKQGYVSYIGRASLKPHPQRRGANNCDCHLRVLERAEERCHPLPVGRRSPWTGSLRIVCEILSPHSSYESFDSATPSTKDDEHNEESQEDRDARNTQEHSRSRRRQATSPVEVVPVPNTTRVPTDGNADEHDDIAGIGMPSCTRSPTSTTSQTSKEKFRDEAFYCTANLETLHLFLKVVPFVYEHTAPGETGLRSCIVEAWRERAE</sequence>
<feature type="compositionally biased region" description="Polar residues" evidence="1">
    <location>
        <begin position="226"/>
        <end position="235"/>
    </location>
</feature>
<organism evidence="2 3">
    <name type="scientific">Zasmidium cellare ATCC 36951</name>
    <dbReference type="NCBI Taxonomy" id="1080233"/>
    <lineage>
        <taxon>Eukaryota</taxon>
        <taxon>Fungi</taxon>
        <taxon>Dikarya</taxon>
        <taxon>Ascomycota</taxon>
        <taxon>Pezizomycotina</taxon>
        <taxon>Dothideomycetes</taxon>
        <taxon>Dothideomycetidae</taxon>
        <taxon>Mycosphaerellales</taxon>
        <taxon>Mycosphaerellaceae</taxon>
        <taxon>Zasmidium</taxon>
    </lineage>
</organism>
<evidence type="ECO:0000256" key="1">
    <source>
        <dbReference type="SAM" id="MobiDB-lite"/>
    </source>
</evidence>
<feature type="region of interest" description="Disordered" evidence="1">
    <location>
        <begin position="226"/>
        <end position="288"/>
    </location>
</feature>
<feature type="compositionally biased region" description="Low complexity" evidence="1">
    <location>
        <begin position="266"/>
        <end position="282"/>
    </location>
</feature>
<dbReference type="AlphaFoldDB" id="A0A6A6CE44"/>
<feature type="region of interest" description="Disordered" evidence="1">
    <location>
        <begin position="16"/>
        <end position="40"/>
    </location>
</feature>
<gene>
    <name evidence="2" type="ORF">M409DRAFT_56888</name>
</gene>
<protein>
    <submittedName>
        <fullName evidence="2">Uncharacterized protein</fullName>
    </submittedName>
</protein>
<feature type="compositionally biased region" description="Basic and acidic residues" evidence="1">
    <location>
        <begin position="236"/>
        <end position="258"/>
    </location>
</feature>
<name>A0A6A6CE44_ZASCE</name>
<proteinExistence type="predicted"/>